<evidence type="ECO:0000256" key="2">
    <source>
        <dbReference type="ARBA" id="ARBA00022801"/>
    </source>
</evidence>
<dbReference type="SUPFAM" id="SSF109604">
    <property type="entry name" value="HD-domain/PDEase-like"/>
    <property type="match status" value="1"/>
</dbReference>
<comment type="caution">
    <text evidence="4">The sequence shown here is derived from an EMBL/GenBank/DDBJ whole genome shotgun (WGS) entry which is preliminary data.</text>
</comment>
<evidence type="ECO:0000313" key="4">
    <source>
        <dbReference type="EMBL" id="OGM02333.1"/>
    </source>
</evidence>
<proteinExistence type="predicted"/>
<dbReference type="Proteomes" id="UP000176198">
    <property type="component" value="Unassembled WGS sequence"/>
</dbReference>
<dbReference type="InterPro" id="IPR039356">
    <property type="entry name" value="YfbR/HDDC2"/>
</dbReference>
<sequence length="193" mass="23367">MIKNYLNFLREIERLKTIERSNRTSNLDRGESDAEHIWHLTMMVYLFCEERPSLDKWKSVKLALVHDLVEVYAGDVQFWDQNKETLKEKEEKERQSAEKLFGLLPEKTREEFLNLWEEYERRNTDEAKFVYALDKLQPLLQRVQSKDHVWKEKKIDREKLVEYKNELISADIELSEIWGDLVDEAVKNDLFWK</sequence>
<feature type="domain" description="HD" evidence="3">
    <location>
        <begin position="12"/>
        <end position="171"/>
    </location>
</feature>
<keyword evidence="1" id="KW-0479">Metal-binding</keyword>
<dbReference type="PANTHER" id="PTHR11845">
    <property type="entry name" value="5'-DEOXYNUCLEOTIDASE HDDC2"/>
    <property type="match status" value="1"/>
</dbReference>
<dbReference type="AlphaFoldDB" id="A0A1F7WHQ4"/>
<dbReference type="Pfam" id="PF13023">
    <property type="entry name" value="HD_3"/>
    <property type="match status" value="1"/>
</dbReference>
<evidence type="ECO:0000313" key="5">
    <source>
        <dbReference type="Proteomes" id="UP000176198"/>
    </source>
</evidence>
<accession>A0A1F7WHQ4</accession>
<keyword evidence="2" id="KW-0378">Hydrolase</keyword>
<dbReference type="GO" id="GO:0002953">
    <property type="term" value="F:5'-deoxynucleotidase activity"/>
    <property type="evidence" value="ECO:0007669"/>
    <property type="project" value="InterPro"/>
</dbReference>
<evidence type="ECO:0000256" key="1">
    <source>
        <dbReference type="ARBA" id="ARBA00022723"/>
    </source>
</evidence>
<evidence type="ECO:0000259" key="3">
    <source>
        <dbReference type="Pfam" id="PF13023"/>
    </source>
</evidence>
<reference evidence="4 5" key="1">
    <citation type="journal article" date="2016" name="Nat. Commun.">
        <title>Thousands of microbial genomes shed light on interconnected biogeochemical processes in an aquifer system.</title>
        <authorList>
            <person name="Anantharaman K."/>
            <person name="Brown C.T."/>
            <person name="Hug L.A."/>
            <person name="Sharon I."/>
            <person name="Castelle C.J."/>
            <person name="Probst A.J."/>
            <person name="Thomas B.C."/>
            <person name="Singh A."/>
            <person name="Wilkins M.J."/>
            <person name="Karaoz U."/>
            <person name="Brodie E.L."/>
            <person name="Williams K.H."/>
            <person name="Hubbard S.S."/>
            <person name="Banfield J.F."/>
        </authorList>
    </citation>
    <scope>NUCLEOTIDE SEQUENCE [LARGE SCALE GENOMIC DNA]</scope>
</reference>
<dbReference type="GO" id="GO:0005737">
    <property type="term" value="C:cytoplasm"/>
    <property type="evidence" value="ECO:0007669"/>
    <property type="project" value="TreeGrafter"/>
</dbReference>
<dbReference type="EMBL" id="MGFJ01000024">
    <property type="protein sequence ID" value="OGM02333.1"/>
    <property type="molecule type" value="Genomic_DNA"/>
</dbReference>
<gene>
    <name evidence="4" type="ORF">A2115_03160</name>
</gene>
<dbReference type="Gene3D" id="1.10.3210.10">
    <property type="entry name" value="Hypothetical protein af1432"/>
    <property type="match status" value="1"/>
</dbReference>
<dbReference type="InterPro" id="IPR006674">
    <property type="entry name" value="HD_domain"/>
</dbReference>
<dbReference type="PANTHER" id="PTHR11845:SF13">
    <property type="entry name" value="5'-DEOXYNUCLEOTIDASE HDDC2"/>
    <property type="match status" value="1"/>
</dbReference>
<organism evidence="4 5">
    <name type="scientific">Candidatus Woesebacteria bacterium GWA1_41_8</name>
    <dbReference type="NCBI Taxonomy" id="1802471"/>
    <lineage>
        <taxon>Bacteria</taxon>
        <taxon>Candidatus Woeseibacteriota</taxon>
    </lineage>
</organism>
<protein>
    <recommendedName>
        <fullName evidence="3">HD domain-containing protein</fullName>
    </recommendedName>
</protein>
<dbReference type="GO" id="GO:0046872">
    <property type="term" value="F:metal ion binding"/>
    <property type="evidence" value="ECO:0007669"/>
    <property type="project" value="UniProtKB-KW"/>
</dbReference>
<name>A0A1F7WHQ4_9BACT</name>
<dbReference type="STRING" id="1802471.A2115_03160"/>